<comment type="caution">
    <text evidence="3">The sequence shown here is derived from an EMBL/GenBank/DDBJ whole genome shotgun (WGS) entry which is preliminary data.</text>
</comment>
<dbReference type="PANTHER" id="PTHR33055:SF3">
    <property type="entry name" value="PUTATIVE TRANSPOSASE FOR IS117-RELATED"/>
    <property type="match status" value="1"/>
</dbReference>
<dbReference type="AlphaFoldDB" id="A0A5J4P621"/>
<gene>
    <name evidence="3" type="ORF">EZS27_043494</name>
</gene>
<sequence>VHLKSWTVSIQTETLHPKTFTQPANVSVLVNYLREHFPCGTYHSVYEAGFSGFWVHYKLGEMGINTIVINPADAPTSQKEQLQKDDPTDSRKPARSLRTGSLRAIHVPSKQTLHDRSLVRVRSSLVKDMSRFKQRIKSLLYFYGIPYPKELESSGTHWAKRFMKWLKENISQDDNMSKEALLLI</sequence>
<dbReference type="InterPro" id="IPR002525">
    <property type="entry name" value="Transp_IS110-like_N"/>
</dbReference>
<accession>A0A5J4P621</accession>
<dbReference type="InterPro" id="IPR047650">
    <property type="entry name" value="Transpos_IS110"/>
</dbReference>
<protein>
    <recommendedName>
        <fullName evidence="2">Transposase IS110-like N-terminal domain-containing protein</fullName>
    </recommendedName>
</protein>
<reference evidence="3" key="1">
    <citation type="submission" date="2019-03" db="EMBL/GenBank/DDBJ databases">
        <title>Single cell metagenomics reveals metabolic interactions within the superorganism composed of flagellate Streblomastix strix and complex community of Bacteroidetes bacteria on its surface.</title>
        <authorList>
            <person name="Treitli S.C."/>
            <person name="Kolisko M."/>
            <person name="Husnik F."/>
            <person name="Keeling P."/>
            <person name="Hampl V."/>
        </authorList>
    </citation>
    <scope>NUCLEOTIDE SEQUENCE</scope>
    <source>
        <strain evidence="3">STM</strain>
    </source>
</reference>
<organism evidence="3">
    <name type="scientific">termite gut metagenome</name>
    <dbReference type="NCBI Taxonomy" id="433724"/>
    <lineage>
        <taxon>unclassified sequences</taxon>
        <taxon>metagenomes</taxon>
        <taxon>organismal metagenomes</taxon>
    </lineage>
</organism>
<evidence type="ECO:0000313" key="3">
    <source>
        <dbReference type="EMBL" id="KAA6304855.1"/>
    </source>
</evidence>
<name>A0A5J4P621_9ZZZZ</name>
<evidence type="ECO:0000256" key="1">
    <source>
        <dbReference type="SAM" id="MobiDB-lite"/>
    </source>
</evidence>
<dbReference type="GO" id="GO:0003677">
    <property type="term" value="F:DNA binding"/>
    <property type="evidence" value="ECO:0007669"/>
    <property type="project" value="InterPro"/>
</dbReference>
<dbReference type="PANTHER" id="PTHR33055">
    <property type="entry name" value="TRANSPOSASE FOR INSERTION SEQUENCE ELEMENT IS1111A"/>
    <property type="match status" value="1"/>
</dbReference>
<evidence type="ECO:0000259" key="2">
    <source>
        <dbReference type="Pfam" id="PF01548"/>
    </source>
</evidence>
<dbReference type="Pfam" id="PF01548">
    <property type="entry name" value="DEDD_Tnp_IS110"/>
    <property type="match status" value="1"/>
</dbReference>
<proteinExistence type="predicted"/>
<dbReference type="GO" id="GO:0004803">
    <property type="term" value="F:transposase activity"/>
    <property type="evidence" value="ECO:0007669"/>
    <property type="project" value="InterPro"/>
</dbReference>
<feature type="region of interest" description="Disordered" evidence="1">
    <location>
        <begin position="75"/>
        <end position="97"/>
    </location>
</feature>
<feature type="compositionally biased region" description="Basic and acidic residues" evidence="1">
    <location>
        <begin position="81"/>
        <end position="92"/>
    </location>
</feature>
<feature type="non-terminal residue" evidence="3">
    <location>
        <position position="184"/>
    </location>
</feature>
<feature type="domain" description="Transposase IS110-like N-terminal" evidence="2">
    <location>
        <begin position="52"/>
        <end position="142"/>
    </location>
</feature>
<dbReference type="GO" id="GO:0006313">
    <property type="term" value="P:DNA transposition"/>
    <property type="evidence" value="ECO:0007669"/>
    <property type="project" value="InterPro"/>
</dbReference>
<feature type="non-terminal residue" evidence="3">
    <location>
        <position position="1"/>
    </location>
</feature>
<dbReference type="EMBL" id="SNRY01011171">
    <property type="protein sequence ID" value="KAA6304855.1"/>
    <property type="molecule type" value="Genomic_DNA"/>
</dbReference>